<gene>
    <name evidence="1" type="ORF">CP982_20990</name>
</gene>
<dbReference type="EMBL" id="CP023690">
    <property type="protein sequence ID" value="QEV60882.1"/>
    <property type="molecule type" value="Genomic_DNA"/>
</dbReference>
<dbReference type="Proteomes" id="UP000326505">
    <property type="component" value="Chromosome"/>
</dbReference>
<evidence type="ECO:0000313" key="1">
    <source>
        <dbReference type="EMBL" id="QEV60882.1"/>
    </source>
</evidence>
<protein>
    <submittedName>
        <fullName evidence="1">Uncharacterized protein</fullName>
    </submittedName>
</protein>
<organism evidence="1 2">
    <name type="scientific">Streptomyces spectabilis</name>
    <dbReference type="NCBI Taxonomy" id="68270"/>
    <lineage>
        <taxon>Bacteria</taxon>
        <taxon>Bacillati</taxon>
        <taxon>Actinomycetota</taxon>
        <taxon>Actinomycetes</taxon>
        <taxon>Kitasatosporales</taxon>
        <taxon>Streptomycetaceae</taxon>
        <taxon>Streptomyces</taxon>
    </lineage>
</organism>
<evidence type="ECO:0000313" key="2">
    <source>
        <dbReference type="Proteomes" id="UP000326505"/>
    </source>
</evidence>
<dbReference type="AlphaFoldDB" id="A0A5P2XEG8"/>
<name>A0A5P2XEG8_STRST</name>
<sequence>MLEVGAPLREAGARRWCEDVTLVLRNRGGAAVRSGTVEFGTHIIGALGVDWGSVESTVKLPAPIRGGQSVRKTWPVCVDAWRVPWGMHVETRDVDVDWR</sequence>
<reference evidence="1 2" key="1">
    <citation type="submission" date="2017-09" db="EMBL/GenBank/DDBJ databases">
        <authorList>
            <person name="Lee N."/>
            <person name="Cho B.-K."/>
        </authorList>
    </citation>
    <scope>NUCLEOTIDE SEQUENCE [LARGE SCALE GENOMIC DNA]</scope>
    <source>
        <strain evidence="1 2">ATCC 27465</strain>
    </source>
</reference>
<dbReference type="KEGG" id="sspb:CP982_20990"/>
<proteinExistence type="predicted"/>
<accession>A0A5P2XEG8</accession>